<evidence type="ECO:0000256" key="1">
    <source>
        <dbReference type="SAM" id="SignalP"/>
    </source>
</evidence>
<dbReference type="Pfam" id="PF18050">
    <property type="entry name" value="Cyclophil_like2"/>
    <property type="match status" value="1"/>
</dbReference>
<dbReference type="InterPro" id="IPR041183">
    <property type="entry name" value="Cyclophilin-like"/>
</dbReference>
<dbReference type="Proteomes" id="UP000698963">
    <property type="component" value="Unassembled WGS sequence"/>
</dbReference>
<dbReference type="SUPFAM" id="SSF50891">
    <property type="entry name" value="Cyclophilin-like"/>
    <property type="match status" value="1"/>
</dbReference>
<dbReference type="RefSeq" id="WP_304122428.1">
    <property type="nucleotide sequence ID" value="NZ_DYZA01000142.1"/>
</dbReference>
<evidence type="ECO:0000259" key="2">
    <source>
        <dbReference type="Pfam" id="PF18050"/>
    </source>
</evidence>
<name>A0A921AVZ7_9BACT</name>
<dbReference type="Gene3D" id="2.40.100.20">
    <property type="match status" value="1"/>
</dbReference>
<evidence type="ECO:0000313" key="4">
    <source>
        <dbReference type="Proteomes" id="UP000698963"/>
    </source>
</evidence>
<reference evidence="3" key="2">
    <citation type="submission" date="2021-09" db="EMBL/GenBank/DDBJ databases">
        <authorList>
            <person name="Gilroy R."/>
        </authorList>
    </citation>
    <scope>NUCLEOTIDE SEQUENCE</scope>
    <source>
        <strain evidence="3">ChiGjej2B2-19336</strain>
    </source>
</reference>
<sequence length="144" mass="15666">MKKPILTLAVAAWMGYCGNALAEEGAGQRVHLSFAGGEAVVLLEDHPASRDFAAGLPLTVTFEDYNGTEKIAYLPERLDTEGSPSSCDPSEGSFTYYAPWGNLAVFYRDFRHSRGLVPLGRVESGMEDLSALKDGTTVLMERME</sequence>
<protein>
    <recommendedName>
        <fullName evidence="2">Cyclophilin-like domain-containing protein</fullName>
    </recommendedName>
</protein>
<accession>A0A921AVZ7</accession>
<dbReference type="AlphaFoldDB" id="A0A921AVZ7"/>
<dbReference type="EMBL" id="DYZA01000142">
    <property type="protein sequence ID" value="HJD97377.1"/>
    <property type="molecule type" value="Genomic_DNA"/>
</dbReference>
<feature type="signal peptide" evidence="1">
    <location>
        <begin position="1"/>
        <end position="22"/>
    </location>
</feature>
<dbReference type="InterPro" id="IPR029000">
    <property type="entry name" value="Cyclophilin-like_dom_sf"/>
</dbReference>
<organism evidence="3 4">
    <name type="scientific">Mailhella massiliensis</name>
    <dbReference type="NCBI Taxonomy" id="1903261"/>
    <lineage>
        <taxon>Bacteria</taxon>
        <taxon>Pseudomonadati</taxon>
        <taxon>Thermodesulfobacteriota</taxon>
        <taxon>Desulfovibrionia</taxon>
        <taxon>Desulfovibrionales</taxon>
        <taxon>Desulfovibrionaceae</taxon>
        <taxon>Mailhella</taxon>
    </lineage>
</organism>
<keyword evidence="1" id="KW-0732">Signal</keyword>
<comment type="caution">
    <text evidence="3">The sequence shown here is derived from an EMBL/GenBank/DDBJ whole genome shotgun (WGS) entry which is preliminary data.</text>
</comment>
<feature type="domain" description="Cyclophilin-like" evidence="2">
    <location>
        <begin position="33"/>
        <end position="137"/>
    </location>
</feature>
<feature type="chain" id="PRO_5036722137" description="Cyclophilin-like domain-containing protein" evidence="1">
    <location>
        <begin position="23"/>
        <end position="144"/>
    </location>
</feature>
<proteinExistence type="predicted"/>
<reference evidence="3" key="1">
    <citation type="journal article" date="2021" name="PeerJ">
        <title>Extensive microbial diversity within the chicken gut microbiome revealed by metagenomics and culture.</title>
        <authorList>
            <person name="Gilroy R."/>
            <person name="Ravi A."/>
            <person name="Getino M."/>
            <person name="Pursley I."/>
            <person name="Horton D.L."/>
            <person name="Alikhan N.F."/>
            <person name="Baker D."/>
            <person name="Gharbi K."/>
            <person name="Hall N."/>
            <person name="Watson M."/>
            <person name="Adriaenssens E.M."/>
            <person name="Foster-Nyarko E."/>
            <person name="Jarju S."/>
            <person name="Secka A."/>
            <person name="Antonio M."/>
            <person name="Oren A."/>
            <person name="Chaudhuri R.R."/>
            <person name="La Ragione R."/>
            <person name="Hildebrand F."/>
            <person name="Pallen M.J."/>
        </authorList>
    </citation>
    <scope>NUCLEOTIDE SEQUENCE</scope>
    <source>
        <strain evidence="3">ChiGjej2B2-19336</strain>
    </source>
</reference>
<gene>
    <name evidence="3" type="ORF">K8W16_07005</name>
</gene>
<evidence type="ECO:0000313" key="3">
    <source>
        <dbReference type="EMBL" id="HJD97377.1"/>
    </source>
</evidence>